<evidence type="ECO:0000256" key="1">
    <source>
        <dbReference type="ARBA" id="ARBA00004496"/>
    </source>
</evidence>
<evidence type="ECO:0000256" key="2">
    <source>
        <dbReference type="ARBA" id="ARBA00018672"/>
    </source>
</evidence>
<dbReference type="PROSITE" id="PS50110">
    <property type="entry name" value="RESPONSE_REGULATORY"/>
    <property type="match status" value="1"/>
</dbReference>
<dbReference type="InterPro" id="IPR001789">
    <property type="entry name" value="Sig_transdc_resp-reg_receiver"/>
</dbReference>
<dbReference type="EMBL" id="DVIQ01000003">
    <property type="protein sequence ID" value="HIS30039.1"/>
    <property type="molecule type" value="Genomic_DNA"/>
</dbReference>
<dbReference type="SUPFAM" id="SSF52172">
    <property type="entry name" value="CheY-like"/>
    <property type="match status" value="1"/>
</dbReference>
<evidence type="ECO:0000256" key="5">
    <source>
        <dbReference type="ARBA" id="ARBA00023012"/>
    </source>
</evidence>
<name>A0A9D1EQ01_9FIRM</name>
<evidence type="ECO:0000313" key="14">
    <source>
        <dbReference type="Proteomes" id="UP000823935"/>
    </source>
</evidence>
<feature type="modified residue" description="4-aspartylphosphate" evidence="10">
    <location>
        <position position="55"/>
    </location>
</feature>
<dbReference type="PROSITE" id="PS01124">
    <property type="entry name" value="HTH_ARAC_FAMILY_2"/>
    <property type="match status" value="1"/>
</dbReference>
<dbReference type="InterPro" id="IPR009057">
    <property type="entry name" value="Homeodomain-like_sf"/>
</dbReference>
<dbReference type="GO" id="GO:0003700">
    <property type="term" value="F:DNA-binding transcription factor activity"/>
    <property type="evidence" value="ECO:0007669"/>
    <property type="project" value="InterPro"/>
</dbReference>
<accession>A0A9D1EQ01</accession>
<keyword evidence="3" id="KW-0963">Cytoplasm</keyword>
<dbReference type="InterPro" id="IPR051552">
    <property type="entry name" value="HptR"/>
</dbReference>
<dbReference type="SUPFAM" id="SSF46689">
    <property type="entry name" value="Homeodomain-like"/>
    <property type="match status" value="2"/>
</dbReference>
<keyword evidence="7" id="KW-0238">DNA-binding</keyword>
<evidence type="ECO:0000313" key="13">
    <source>
        <dbReference type="EMBL" id="HIS30039.1"/>
    </source>
</evidence>
<keyword evidence="8" id="KW-0804">Transcription</keyword>
<protein>
    <recommendedName>
        <fullName evidence="2">Stage 0 sporulation protein A homolog</fullName>
    </recommendedName>
</protein>
<dbReference type="InterPro" id="IPR018060">
    <property type="entry name" value="HTH_AraC"/>
</dbReference>
<dbReference type="GO" id="GO:0005737">
    <property type="term" value="C:cytoplasm"/>
    <property type="evidence" value="ECO:0007669"/>
    <property type="project" value="UniProtKB-SubCell"/>
</dbReference>
<feature type="domain" description="Response regulatory" evidence="12">
    <location>
        <begin position="3"/>
        <end position="118"/>
    </location>
</feature>
<dbReference type="CDD" id="cd17536">
    <property type="entry name" value="REC_YesN-like"/>
    <property type="match status" value="1"/>
</dbReference>
<dbReference type="GO" id="GO:0043565">
    <property type="term" value="F:sequence-specific DNA binding"/>
    <property type="evidence" value="ECO:0007669"/>
    <property type="project" value="InterPro"/>
</dbReference>
<reference evidence="13" key="2">
    <citation type="journal article" date="2021" name="PeerJ">
        <title>Extensive microbial diversity within the chicken gut microbiome revealed by metagenomics and culture.</title>
        <authorList>
            <person name="Gilroy R."/>
            <person name="Ravi A."/>
            <person name="Getino M."/>
            <person name="Pursley I."/>
            <person name="Horton D.L."/>
            <person name="Alikhan N.F."/>
            <person name="Baker D."/>
            <person name="Gharbi K."/>
            <person name="Hall N."/>
            <person name="Watson M."/>
            <person name="Adriaenssens E.M."/>
            <person name="Foster-Nyarko E."/>
            <person name="Jarju S."/>
            <person name="Secka A."/>
            <person name="Antonio M."/>
            <person name="Oren A."/>
            <person name="Chaudhuri R.R."/>
            <person name="La Ragione R."/>
            <person name="Hildebrand F."/>
            <person name="Pallen M.J."/>
        </authorList>
    </citation>
    <scope>NUCLEOTIDE SEQUENCE</scope>
    <source>
        <strain evidence="13">CHK190-19873</strain>
    </source>
</reference>
<dbReference type="Proteomes" id="UP000823935">
    <property type="component" value="Unassembled WGS sequence"/>
</dbReference>
<evidence type="ECO:0000256" key="6">
    <source>
        <dbReference type="ARBA" id="ARBA00023015"/>
    </source>
</evidence>
<dbReference type="SMART" id="SM00448">
    <property type="entry name" value="REC"/>
    <property type="match status" value="1"/>
</dbReference>
<dbReference type="Pfam" id="PF00072">
    <property type="entry name" value="Response_reg"/>
    <property type="match status" value="1"/>
</dbReference>
<evidence type="ECO:0000256" key="3">
    <source>
        <dbReference type="ARBA" id="ARBA00022490"/>
    </source>
</evidence>
<evidence type="ECO:0000256" key="10">
    <source>
        <dbReference type="PROSITE-ProRule" id="PRU00169"/>
    </source>
</evidence>
<dbReference type="Gene3D" id="1.10.10.60">
    <property type="entry name" value="Homeodomain-like"/>
    <property type="match status" value="2"/>
</dbReference>
<dbReference type="GO" id="GO:0000160">
    <property type="term" value="P:phosphorelay signal transduction system"/>
    <property type="evidence" value="ECO:0007669"/>
    <property type="project" value="UniProtKB-KW"/>
</dbReference>
<dbReference type="AlphaFoldDB" id="A0A9D1EQ01"/>
<dbReference type="PANTHER" id="PTHR42713:SF3">
    <property type="entry name" value="TRANSCRIPTIONAL REGULATORY PROTEIN HPTR"/>
    <property type="match status" value="1"/>
</dbReference>
<comment type="function">
    <text evidence="9">May play the central regulatory role in sporulation. It may be an element of the effector pathway responsible for the activation of sporulation genes in response to nutritional stress. Spo0A may act in concert with spo0H (a sigma factor) to control the expression of some genes that are critical to the sporulation process.</text>
</comment>
<evidence type="ECO:0000256" key="9">
    <source>
        <dbReference type="ARBA" id="ARBA00024867"/>
    </source>
</evidence>
<evidence type="ECO:0000259" key="11">
    <source>
        <dbReference type="PROSITE" id="PS01124"/>
    </source>
</evidence>
<sequence length="248" mass="28748">MYKLIIVDDEPKICEGIAVLFPWKQIGFEVVKVCYDGLSALEYIRENPVDAILCDIEMPNLNGLELCAALEEKDICTVLFSSYQKYEYFRQAIQYHVKDYLLKPISYEDVMNCFQKIREDLDSKAQIQPENQEGYYEGIVKKVQKYLEKNYKEASLEGAAAEVNLSTSYLSRIFKEKAGIGFADLLCRIRMEKAMELLENPDYKSYEIAFHIGYDNPKNFSRAFKSYCQMSPSEYRSLKLRKGDGHDA</sequence>
<evidence type="ECO:0000259" key="12">
    <source>
        <dbReference type="PROSITE" id="PS50110"/>
    </source>
</evidence>
<proteinExistence type="predicted"/>
<evidence type="ECO:0000256" key="7">
    <source>
        <dbReference type="ARBA" id="ARBA00023125"/>
    </source>
</evidence>
<evidence type="ECO:0000256" key="8">
    <source>
        <dbReference type="ARBA" id="ARBA00023163"/>
    </source>
</evidence>
<comment type="subcellular location">
    <subcellularLocation>
        <location evidence="1">Cytoplasm</location>
    </subcellularLocation>
</comment>
<dbReference type="Gene3D" id="3.40.50.2300">
    <property type="match status" value="1"/>
</dbReference>
<comment type="caution">
    <text evidence="13">The sequence shown here is derived from an EMBL/GenBank/DDBJ whole genome shotgun (WGS) entry which is preliminary data.</text>
</comment>
<keyword evidence="6" id="KW-0805">Transcription regulation</keyword>
<dbReference type="PANTHER" id="PTHR42713">
    <property type="entry name" value="HISTIDINE KINASE-RELATED"/>
    <property type="match status" value="1"/>
</dbReference>
<keyword evidence="5" id="KW-0902">Two-component regulatory system</keyword>
<feature type="domain" description="HTH araC/xylS-type" evidence="11">
    <location>
        <begin position="141"/>
        <end position="238"/>
    </location>
</feature>
<gene>
    <name evidence="13" type="ORF">IAB44_00580</name>
</gene>
<dbReference type="SMART" id="SM00342">
    <property type="entry name" value="HTH_ARAC"/>
    <property type="match status" value="1"/>
</dbReference>
<dbReference type="Pfam" id="PF12833">
    <property type="entry name" value="HTH_18"/>
    <property type="match status" value="1"/>
</dbReference>
<evidence type="ECO:0000256" key="4">
    <source>
        <dbReference type="ARBA" id="ARBA00022553"/>
    </source>
</evidence>
<keyword evidence="4 10" id="KW-0597">Phosphoprotein</keyword>
<dbReference type="InterPro" id="IPR011006">
    <property type="entry name" value="CheY-like_superfamily"/>
</dbReference>
<organism evidence="13 14">
    <name type="scientific">Candidatus Limivivens intestinipullorum</name>
    <dbReference type="NCBI Taxonomy" id="2840858"/>
    <lineage>
        <taxon>Bacteria</taxon>
        <taxon>Bacillati</taxon>
        <taxon>Bacillota</taxon>
        <taxon>Clostridia</taxon>
        <taxon>Lachnospirales</taxon>
        <taxon>Lachnospiraceae</taxon>
        <taxon>Lachnospiraceae incertae sedis</taxon>
        <taxon>Candidatus Limivivens</taxon>
    </lineage>
</organism>
<reference evidence="13" key="1">
    <citation type="submission" date="2020-10" db="EMBL/GenBank/DDBJ databases">
        <authorList>
            <person name="Gilroy R."/>
        </authorList>
    </citation>
    <scope>NUCLEOTIDE SEQUENCE</scope>
    <source>
        <strain evidence="13">CHK190-19873</strain>
    </source>
</reference>